<sequence>MSFPFVGAPQLRERFLAFAHFYDVHLHGELLPCRSVLEILSLVQAQGFDGAGRGLPNAIFVMMNPGSSRPLAIGNAIEGRSGHSTCRLVATRPDTTQYQIMRIMDRMGWNHVRVINLSDIRESRSSVFMDRYRALEGGHGYRAHSMFSSERRAELTQALKRKKDGPLVLAWGVHPKLTPLIREALPLMQAAGRCFGMLQQGSTDKYFHPLPMLQTDKVRWVRELSAQLQGG</sequence>
<dbReference type="Pfam" id="PF07799">
    <property type="entry name" value="DUF1643"/>
    <property type="match status" value="1"/>
</dbReference>
<organism evidence="1 2">
    <name type="scientific">Simplicispira suum</name>
    <dbReference type="NCBI Taxonomy" id="2109915"/>
    <lineage>
        <taxon>Bacteria</taxon>
        <taxon>Pseudomonadati</taxon>
        <taxon>Pseudomonadota</taxon>
        <taxon>Betaproteobacteria</taxon>
        <taxon>Burkholderiales</taxon>
        <taxon>Comamonadaceae</taxon>
        <taxon>Simplicispira</taxon>
    </lineage>
</organism>
<dbReference type="OrthoDB" id="8478178at2"/>
<protein>
    <submittedName>
        <fullName evidence="1">DUF1643 domain-containing protein</fullName>
    </submittedName>
</protein>
<dbReference type="KEGG" id="simp:C6571_04845"/>
<dbReference type="EMBL" id="CP027669">
    <property type="protein sequence ID" value="AVO40702.1"/>
    <property type="molecule type" value="Genomic_DNA"/>
</dbReference>
<reference evidence="1 2" key="1">
    <citation type="submission" date="2018-03" db="EMBL/GenBank/DDBJ databases">
        <title>Genome sequencing of Simplicispira sp.</title>
        <authorList>
            <person name="Kim S.-J."/>
            <person name="Heo J."/>
            <person name="Kwon S.-W."/>
        </authorList>
    </citation>
    <scope>NUCLEOTIDE SEQUENCE [LARGE SCALE GENOMIC DNA]</scope>
    <source>
        <strain evidence="1 2">SC1-8</strain>
    </source>
</reference>
<dbReference type="InterPro" id="IPR012441">
    <property type="entry name" value="DUF1643"/>
</dbReference>
<keyword evidence="2" id="KW-1185">Reference proteome</keyword>
<evidence type="ECO:0000313" key="1">
    <source>
        <dbReference type="EMBL" id="AVO40702.1"/>
    </source>
</evidence>
<name>A0A2S0MXT9_9BURK</name>
<proteinExistence type="predicted"/>
<dbReference type="RefSeq" id="WP_106445693.1">
    <property type="nucleotide sequence ID" value="NZ_CP027669.1"/>
</dbReference>
<dbReference type="AlphaFoldDB" id="A0A2S0MXT9"/>
<dbReference type="Proteomes" id="UP000239326">
    <property type="component" value="Chromosome"/>
</dbReference>
<accession>A0A2S0MXT9</accession>
<evidence type="ECO:0000313" key="2">
    <source>
        <dbReference type="Proteomes" id="UP000239326"/>
    </source>
</evidence>
<gene>
    <name evidence="1" type="ORF">C6571_04845</name>
</gene>